<reference evidence="1 2" key="1">
    <citation type="submission" date="2020-06" db="EMBL/GenBank/DDBJ databases">
        <title>Actinokineospora xiongansis sp. nov., isolated from soil of Baiyangdian.</title>
        <authorList>
            <person name="Zhang X."/>
        </authorList>
    </citation>
    <scope>NUCLEOTIDE SEQUENCE [LARGE SCALE GENOMIC DNA]</scope>
    <source>
        <strain evidence="1 2">HBU206404</strain>
    </source>
</reference>
<keyword evidence="2" id="KW-1185">Reference proteome</keyword>
<evidence type="ECO:0000313" key="2">
    <source>
        <dbReference type="Proteomes" id="UP000734823"/>
    </source>
</evidence>
<evidence type="ECO:0000313" key="1">
    <source>
        <dbReference type="EMBL" id="MBC6447327.1"/>
    </source>
</evidence>
<organism evidence="1 2">
    <name type="scientific">Actinokineospora xionganensis</name>
    <dbReference type="NCBI Taxonomy" id="2684470"/>
    <lineage>
        <taxon>Bacteria</taxon>
        <taxon>Bacillati</taxon>
        <taxon>Actinomycetota</taxon>
        <taxon>Actinomycetes</taxon>
        <taxon>Pseudonocardiales</taxon>
        <taxon>Pseudonocardiaceae</taxon>
        <taxon>Actinokineospora</taxon>
    </lineage>
</organism>
<name>A0ABR7L429_9PSEU</name>
<accession>A0ABR7L429</accession>
<comment type="caution">
    <text evidence="1">The sequence shown here is derived from an EMBL/GenBank/DDBJ whole genome shotgun (WGS) entry which is preliminary data.</text>
</comment>
<dbReference type="Proteomes" id="UP000734823">
    <property type="component" value="Unassembled WGS sequence"/>
</dbReference>
<proteinExistence type="predicted"/>
<protein>
    <recommendedName>
        <fullName evidence="3">HPt domain-containing protein</fullName>
    </recommendedName>
</protein>
<gene>
    <name evidence="1" type="ORF">GPZ80_09090</name>
</gene>
<evidence type="ECO:0008006" key="3">
    <source>
        <dbReference type="Google" id="ProtNLM"/>
    </source>
</evidence>
<dbReference type="RefSeq" id="WP_187219853.1">
    <property type="nucleotide sequence ID" value="NZ_JABVED010000004.1"/>
</dbReference>
<sequence length="120" mass="12436">MSTLSDTGPLTDARRVLREVERGIAGAVPTPGDLRATVEGIHDLTGAVATLVATVMEQVPQSLSDDAVAKEVVADLRAMHGCLTTSTLLLAPALDDLRGLTAPEAATVARQQIRAMPVPA</sequence>
<dbReference type="EMBL" id="JABVED010000004">
    <property type="protein sequence ID" value="MBC6447327.1"/>
    <property type="molecule type" value="Genomic_DNA"/>
</dbReference>